<dbReference type="EMBL" id="JAACJK010000171">
    <property type="protein sequence ID" value="KAF5320144.1"/>
    <property type="molecule type" value="Genomic_DNA"/>
</dbReference>
<gene>
    <name evidence="1" type="ORF">D9611_010309</name>
</gene>
<name>A0A8H5F1E6_9AGAR</name>
<accession>A0A8H5F1E6</accession>
<dbReference type="Gene3D" id="3.80.10.10">
    <property type="entry name" value="Ribonuclease Inhibitor"/>
    <property type="match status" value="2"/>
</dbReference>
<proteinExistence type="predicted"/>
<reference evidence="1 2" key="1">
    <citation type="journal article" date="2020" name="ISME J.">
        <title>Uncovering the hidden diversity of litter-decomposition mechanisms in mushroom-forming fungi.</title>
        <authorList>
            <person name="Floudas D."/>
            <person name="Bentzer J."/>
            <person name="Ahren D."/>
            <person name="Johansson T."/>
            <person name="Persson P."/>
            <person name="Tunlid A."/>
        </authorList>
    </citation>
    <scope>NUCLEOTIDE SEQUENCE [LARGE SCALE GENOMIC DNA]</scope>
    <source>
        <strain evidence="1 2">CBS 175.51</strain>
    </source>
</reference>
<evidence type="ECO:0000313" key="2">
    <source>
        <dbReference type="Proteomes" id="UP000541558"/>
    </source>
</evidence>
<dbReference type="SUPFAM" id="SSF52047">
    <property type="entry name" value="RNI-like"/>
    <property type="match status" value="1"/>
</dbReference>
<evidence type="ECO:0000313" key="1">
    <source>
        <dbReference type="EMBL" id="KAF5320144.1"/>
    </source>
</evidence>
<evidence type="ECO:0008006" key="3">
    <source>
        <dbReference type="Google" id="ProtNLM"/>
    </source>
</evidence>
<organism evidence="1 2">
    <name type="scientific">Ephemerocybe angulata</name>
    <dbReference type="NCBI Taxonomy" id="980116"/>
    <lineage>
        <taxon>Eukaryota</taxon>
        <taxon>Fungi</taxon>
        <taxon>Dikarya</taxon>
        <taxon>Basidiomycota</taxon>
        <taxon>Agaricomycotina</taxon>
        <taxon>Agaricomycetes</taxon>
        <taxon>Agaricomycetidae</taxon>
        <taxon>Agaricales</taxon>
        <taxon>Agaricineae</taxon>
        <taxon>Psathyrellaceae</taxon>
        <taxon>Ephemerocybe</taxon>
    </lineage>
</organism>
<comment type="caution">
    <text evidence="1">The sequence shown here is derived from an EMBL/GenBank/DDBJ whole genome shotgun (WGS) entry which is preliminary data.</text>
</comment>
<dbReference type="InterPro" id="IPR032675">
    <property type="entry name" value="LRR_dom_sf"/>
</dbReference>
<dbReference type="OrthoDB" id="3062612at2759"/>
<protein>
    <recommendedName>
        <fullName evidence="3">F-box domain-containing protein</fullName>
    </recommendedName>
</protein>
<dbReference type="AlphaFoldDB" id="A0A8H5F1E6"/>
<keyword evidence="2" id="KW-1185">Reference proteome</keyword>
<sequence length="427" mass="47347">MLDIPPEVLATAFEIGIWEWGISYLPTVCLVCREWNEVAKSTPHLWGIIQVDTKSRPHRLLAQLSRAKATPLTIYISRGVHMCKPNLEPVVARLIELSENWIGATIPSKILQRCKWSDLRRSLEDLEITDDECQTLDPRFFDLPERDRSGPPALRALSIGGIVGVEPLLSPSIRHFVIGQRGPHYKPIVQTLDHLRRIPNVRTLSITGLRPSPLHDYTQVIRLNHLTTLKLTFVPRASQLLSSIVCPALQQLTISTTQDSMTPFLSQWCNPIHTPTSLHTLDLEQCIIPTDVPYLIRFLARLPELLRLSIFDERLSDAPLLPATDENNIVKALASSSGARSVSGGSRLCPALTTLEMSTDSDFQDLLELAAQRGNTSGSGSMKTLRTVGGYLCAGARAGQMIELRQLVENVECECLGCSMDSLALLT</sequence>
<dbReference type="Proteomes" id="UP000541558">
    <property type="component" value="Unassembled WGS sequence"/>
</dbReference>